<name>A0A6C0I1R8_9ZZZZ</name>
<sequence length="166" mass="18693">MSSIIRSVTSESVCSDVSASSSDTSSSPVIPGRSGGYVLRPRQDGTFVKRYLYDKSLYHNDGSGVIIEVYDNDDGEQCLPKSFDEILYEDTNISLTTENLNKHNRSTNPGNYGYVIGWGRAGVKRYLFKSTHDYGNGDTREVFMYEDDKGEAWTIYSDLHSVYYDD</sequence>
<dbReference type="EMBL" id="MN740058">
    <property type="protein sequence ID" value="QHT86073.1"/>
    <property type="molecule type" value="Genomic_DNA"/>
</dbReference>
<reference evidence="2" key="1">
    <citation type="journal article" date="2020" name="Nature">
        <title>Giant virus diversity and host interactions through global metagenomics.</title>
        <authorList>
            <person name="Schulz F."/>
            <person name="Roux S."/>
            <person name="Paez-Espino D."/>
            <person name="Jungbluth S."/>
            <person name="Walsh D.A."/>
            <person name="Denef V.J."/>
            <person name="McMahon K.D."/>
            <person name="Konstantinidis K.T."/>
            <person name="Eloe-Fadrosh E.A."/>
            <person name="Kyrpides N.C."/>
            <person name="Woyke T."/>
        </authorList>
    </citation>
    <scope>NUCLEOTIDE SEQUENCE</scope>
    <source>
        <strain evidence="2">GVMAG-M-3300023184-184</strain>
    </source>
</reference>
<evidence type="ECO:0000313" key="2">
    <source>
        <dbReference type="EMBL" id="QHT86073.1"/>
    </source>
</evidence>
<feature type="compositionally biased region" description="Low complexity" evidence="1">
    <location>
        <begin position="16"/>
        <end position="27"/>
    </location>
</feature>
<proteinExistence type="predicted"/>
<dbReference type="AlphaFoldDB" id="A0A6C0I1R8"/>
<protein>
    <submittedName>
        <fullName evidence="2">Uncharacterized protein</fullName>
    </submittedName>
</protein>
<feature type="region of interest" description="Disordered" evidence="1">
    <location>
        <begin position="16"/>
        <end position="37"/>
    </location>
</feature>
<evidence type="ECO:0000256" key="1">
    <source>
        <dbReference type="SAM" id="MobiDB-lite"/>
    </source>
</evidence>
<accession>A0A6C0I1R8</accession>
<organism evidence="2">
    <name type="scientific">viral metagenome</name>
    <dbReference type="NCBI Taxonomy" id="1070528"/>
    <lineage>
        <taxon>unclassified sequences</taxon>
        <taxon>metagenomes</taxon>
        <taxon>organismal metagenomes</taxon>
    </lineage>
</organism>